<name>A0A1K1QI41_9FLAO</name>
<proteinExistence type="inferred from homology"/>
<dbReference type="Gene3D" id="3.40.605.10">
    <property type="entry name" value="Aldehyde Dehydrogenase, Chain A, domain 1"/>
    <property type="match status" value="1"/>
</dbReference>
<feature type="domain" description="Aldehyde dehydrogenase" evidence="4">
    <location>
        <begin position="5"/>
        <end position="452"/>
    </location>
</feature>
<dbReference type="RefSeq" id="WP_072317743.1">
    <property type="nucleotide sequence ID" value="NZ_FPJE01000013.1"/>
</dbReference>
<dbReference type="Proteomes" id="UP000182248">
    <property type="component" value="Unassembled WGS sequence"/>
</dbReference>
<dbReference type="PROSITE" id="PS00070">
    <property type="entry name" value="ALDEHYDE_DEHYDR_CYS"/>
    <property type="match status" value="1"/>
</dbReference>
<dbReference type="GO" id="GO:0004030">
    <property type="term" value="F:aldehyde dehydrogenase [NAD(P)+] activity"/>
    <property type="evidence" value="ECO:0007669"/>
    <property type="project" value="InterPro"/>
</dbReference>
<dbReference type="InterPro" id="IPR016161">
    <property type="entry name" value="Ald_DH/histidinol_DH"/>
</dbReference>
<evidence type="ECO:0000259" key="4">
    <source>
        <dbReference type="Pfam" id="PF00171"/>
    </source>
</evidence>
<dbReference type="InterPro" id="IPR015590">
    <property type="entry name" value="Aldehyde_DH_dom"/>
</dbReference>
<organism evidence="5 6">
    <name type="scientific">Sinomicrobium oceani</name>
    <dbReference type="NCBI Taxonomy" id="1150368"/>
    <lineage>
        <taxon>Bacteria</taxon>
        <taxon>Pseudomonadati</taxon>
        <taxon>Bacteroidota</taxon>
        <taxon>Flavobacteriia</taxon>
        <taxon>Flavobacteriales</taxon>
        <taxon>Flavobacteriaceae</taxon>
        <taxon>Sinomicrobium</taxon>
    </lineage>
</organism>
<protein>
    <submittedName>
        <fullName evidence="5">Succinate-semialdehyde dehydrogenase / glutarate-semialdehyde dehydrogenase</fullName>
    </submittedName>
</protein>
<keyword evidence="3" id="KW-0560">Oxidoreductase</keyword>
<dbReference type="InterPro" id="IPR047110">
    <property type="entry name" value="GABD/Sad-like"/>
</dbReference>
<dbReference type="FunFam" id="3.40.605.10:FF:000012">
    <property type="entry name" value="NAD-dependent succinate-semialdehyde dehydrogenase"/>
    <property type="match status" value="1"/>
</dbReference>
<dbReference type="FunFam" id="3.40.309.10:FF:000010">
    <property type="entry name" value="Gamma-aminobutyraldehyde dehydrogenase"/>
    <property type="match status" value="1"/>
</dbReference>
<evidence type="ECO:0000313" key="6">
    <source>
        <dbReference type="Proteomes" id="UP000182248"/>
    </source>
</evidence>
<dbReference type="PANTHER" id="PTHR43217">
    <property type="entry name" value="SUCCINATE SEMIALDEHYDE DEHYDROGENASE [NAD(P)+] SAD"/>
    <property type="match status" value="1"/>
</dbReference>
<dbReference type="STRING" id="1150368.SAMN02927921_02525"/>
<dbReference type="Gene3D" id="3.40.309.10">
    <property type="entry name" value="Aldehyde Dehydrogenase, Chain A, domain 2"/>
    <property type="match status" value="1"/>
</dbReference>
<dbReference type="SUPFAM" id="SSF53720">
    <property type="entry name" value="ALDH-like"/>
    <property type="match status" value="1"/>
</dbReference>
<dbReference type="GO" id="GO:0004777">
    <property type="term" value="F:succinate-semialdehyde dehydrogenase (NAD+) activity"/>
    <property type="evidence" value="ECO:0007669"/>
    <property type="project" value="TreeGrafter"/>
</dbReference>
<evidence type="ECO:0000256" key="1">
    <source>
        <dbReference type="ARBA" id="ARBA00009986"/>
    </source>
</evidence>
<evidence type="ECO:0000256" key="2">
    <source>
        <dbReference type="ARBA" id="ARBA00022857"/>
    </source>
</evidence>
<dbReference type="AlphaFoldDB" id="A0A1K1QI41"/>
<dbReference type="InterPro" id="IPR044148">
    <property type="entry name" value="ALDH_GabD1-like"/>
</dbReference>
<comment type="similarity">
    <text evidence="1">Belongs to the aldehyde dehydrogenase family.</text>
</comment>
<keyword evidence="6" id="KW-1185">Reference proteome</keyword>
<sequence>MASAKIINPATGEKIEEYDRISASEASEKVKQAGKAYRSWKKTSFAERSELMNKLADEFETHKETLARLATREMGKIIEQSRKEIEKCAKICRYYAEHAEGFLSEEAVETEAEKSYVAFQPMGVILAVMPWNFPFYQVIRFAAPALMAGNTGVLKHASNVQGCAFALEDAFRKAGFPEGIFTNLNVSSGDVKEVIEHPDVVAVTLTGSDPAGRSVASIAGASLKKTVMELGGSDAYIVLDDVDLEEATDLATFGRLQNNGQTCIAAKRFVVLNGIYDKFLDLFTKKMKAAKMGDPMDESTYYGPMARVDLRDEIHEQVKKSITQGARLVIGGAVPEGKGAYYPATILAEVEPGMEAFDNELFGPVASVIRADDEDHAVKLANTSQFGLGSGVMTGNRERGEKIALQLEAGSSFVNKLVVSDPRLPFGGIKNSGYGRELSGYGIREFVNIKSVWIA</sequence>
<evidence type="ECO:0000313" key="5">
    <source>
        <dbReference type="EMBL" id="SFW58886.1"/>
    </source>
</evidence>
<reference evidence="5 6" key="1">
    <citation type="submission" date="2016-11" db="EMBL/GenBank/DDBJ databases">
        <authorList>
            <person name="Jaros S."/>
            <person name="Januszkiewicz K."/>
            <person name="Wedrychowicz H."/>
        </authorList>
    </citation>
    <scope>NUCLEOTIDE SEQUENCE [LARGE SCALE GENOMIC DNA]</scope>
    <source>
        <strain evidence="5 6">CGMCC 1.12145</strain>
    </source>
</reference>
<dbReference type="EMBL" id="FPJE01000013">
    <property type="protein sequence ID" value="SFW58886.1"/>
    <property type="molecule type" value="Genomic_DNA"/>
</dbReference>
<dbReference type="InterPro" id="IPR016163">
    <property type="entry name" value="Ald_DH_C"/>
</dbReference>
<evidence type="ECO:0000256" key="3">
    <source>
        <dbReference type="ARBA" id="ARBA00023002"/>
    </source>
</evidence>
<gene>
    <name evidence="5" type="ORF">SAMN02927921_02525</name>
</gene>
<dbReference type="Pfam" id="PF00171">
    <property type="entry name" value="Aldedh"/>
    <property type="match status" value="1"/>
</dbReference>
<dbReference type="InterPro" id="IPR016162">
    <property type="entry name" value="Ald_DH_N"/>
</dbReference>
<keyword evidence="2" id="KW-0521">NADP</keyword>
<accession>A0A1K1QI41</accession>
<dbReference type="OrthoDB" id="9762913at2"/>
<dbReference type="PANTHER" id="PTHR43217:SF1">
    <property type="entry name" value="SUCCINATE SEMIALDEHYDE DEHYDROGENASE [NAD(P)+] SAD"/>
    <property type="match status" value="1"/>
</dbReference>
<dbReference type="CDD" id="cd07100">
    <property type="entry name" value="ALDH_SSADH1_GabD1"/>
    <property type="match status" value="1"/>
</dbReference>
<dbReference type="InterPro" id="IPR016160">
    <property type="entry name" value="Ald_DH_CS_CYS"/>
</dbReference>